<comment type="caution">
    <text evidence="4">The sequence shown here is derived from an EMBL/GenBank/DDBJ whole genome shotgun (WGS) entry which is preliminary data.</text>
</comment>
<dbReference type="InterPro" id="IPR050902">
    <property type="entry name" value="ABC_Transporter_SBP"/>
</dbReference>
<dbReference type="PROSITE" id="PS50983">
    <property type="entry name" value="FE_B12_PBP"/>
    <property type="match status" value="1"/>
</dbReference>
<name>A0A660CIH7_9PSEU</name>
<organism evidence="4 5">
    <name type="scientific">Prauserella rugosa</name>
    <dbReference type="NCBI Taxonomy" id="43354"/>
    <lineage>
        <taxon>Bacteria</taxon>
        <taxon>Bacillati</taxon>
        <taxon>Actinomycetota</taxon>
        <taxon>Actinomycetes</taxon>
        <taxon>Pseudonocardiales</taxon>
        <taxon>Pseudonocardiaceae</taxon>
        <taxon>Prauserella</taxon>
    </lineage>
</organism>
<keyword evidence="2" id="KW-0732">Signal</keyword>
<dbReference type="EMBL" id="VLJV01000001">
    <property type="protein sequence ID" value="TWH21389.1"/>
    <property type="molecule type" value="Genomic_DNA"/>
</dbReference>
<gene>
    <name evidence="4" type="ORF">JD82_03252</name>
</gene>
<comment type="similarity">
    <text evidence="1">Belongs to the bacterial solute-binding protein 8 family.</text>
</comment>
<dbReference type="CDD" id="cd01148">
    <property type="entry name" value="TroA_a"/>
    <property type="match status" value="1"/>
</dbReference>
<dbReference type="AlphaFoldDB" id="A0A660CIH7"/>
<feature type="signal peptide" evidence="2">
    <location>
        <begin position="1"/>
        <end position="32"/>
    </location>
</feature>
<evidence type="ECO:0000313" key="5">
    <source>
        <dbReference type="Proteomes" id="UP000317303"/>
    </source>
</evidence>
<evidence type="ECO:0000256" key="1">
    <source>
        <dbReference type="ARBA" id="ARBA00008814"/>
    </source>
</evidence>
<proteinExistence type="inferred from homology"/>
<dbReference type="Pfam" id="PF01497">
    <property type="entry name" value="Peripla_BP_2"/>
    <property type="match status" value="1"/>
</dbReference>
<dbReference type="Gene3D" id="3.40.50.1980">
    <property type="entry name" value="Nitrogenase molybdenum iron protein domain"/>
    <property type="match status" value="2"/>
</dbReference>
<dbReference type="SUPFAM" id="SSF53807">
    <property type="entry name" value="Helical backbone' metal receptor"/>
    <property type="match status" value="1"/>
</dbReference>
<dbReference type="OrthoDB" id="9797850at2"/>
<evidence type="ECO:0000313" key="4">
    <source>
        <dbReference type="EMBL" id="TWH21389.1"/>
    </source>
</evidence>
<accession>A0A660CIH7</accession>
<dbReference type="PANTHER" id="PTHR30535:SF7">
    <property type="entry name" value="IRON(III) DICITRATE-BINDING PROTEIN"/>
    <property type="match status" value="1"/>
</dbReference>
<dbReference type="RefSeq" id="WP_030533737.1">
    <property type="nucleotide sequence ID" value="NZ_JOIJ01000017.1"/>
</dbReference>
<evidence type="ECO:0000259" key="3">
    <source>
        <dbReference type="PROSITE" id="PS50983"/>
    </source>
</evidence>
<feature type="chain" id="PRO_5024965642" evidence="2">
    <location>
        <begin position="33"/>
        <end position="349"/>
    </location>
</feature>
<dbReference type="PANTHER" id="PTHR30535">
    <property type="entry name" value="VITAMIN B12-BINDING PROTEIN"/>
    <property type="match status" value="1"/>
</dbReference>
<reference evidence="4 5" key="1">
    <citation type="submission" date="2019-07" db="EMBL/GenBank/DDBJ databases">
        <title>R&amp;d 2014.</title>
        <authorList>
            <person name="Klenk H.-P."/>
        </authorList>
    </citation>
    <scope>NUCLEOTIDE SEQUENCE [LARGE SCALE GENOMIC DNA]</scope>
    <source>
        <strain evidence="4 5">DSM 43194</strain>
    </source>
</reference>
<keyword evidence="5" id="KW-1185">Reference proteome</keyword>
<protein>
    <submittedName>
        <fullName evidence="4">Iron complex transport system substrate-binding protein</fullName>
    </submittedName>
</protein>
<sequence length="349" mass="37537">MPIRSLSPRHPVRAVTGALLALCLAAPLAACGAGPAENREAAAAGYPRTIDNCGRTTEVHEPPQRVVTLNQASTELLLSLGLGDRIVGTSMWTDPVLPQLKKAADDLPRLAENMPSFESVLNTEPDFVAGSFASTLGKGGVATREQFDELGVPNYLSPTDCGTKNNESGGDGSRTAPLTMDVLYREIRDLATIFDVEDRGEKLIADLKGRLDDIDVEARGTSVMYWFANSESPYLAGCCGAPGIMTKAVGAANAFDDTHAEWPQINWENIADRDPDVIALGDLTRQSQTAESAEAKIRFLESHPVTKDMTAVREKRYVRMSGQAMNPTIRTVDGAEELAAKLREFGFAG</sequence>
<feature type="domain" description="Fe/B12 periplasmic-binding" evidence="3">
    <location>
        <begin position="65"/>
        <end position="349"/>
    </location>
</feature>
<dbReference type="Proteomes" id="UP000317303">
    <property type="component" value="Unassembled WGS sequence"/>
</dbReference>
<dbReference type="InterPro" id="IPR002491">
    <property type="entry name" value="ABC_transptr_periplasmic_BD"/>
</dbReference>
<evidence type="ECO:0000256" key="2">
    <source>
        <dbReference type="SAM" id="SignalP"/>
    </source>
</evidence>